<accession>A0A841GTT2</accession>
<dbReference type="AlphaFoldDB" id="A0A841GTT2"/>
<dbReference type="Pfam" id="PF13692">
    <property type="entry name" value="Glyco_trans_1_4"/>
    <property type="match status" value="1"/>
</dbReference>
<dbReference type="PANTHER" id="PTHR45947:SF3">
    <property type="entry name" value="SULFOQUINOVOSYL TRANSFERASE SQD2"/>
    <property type="match status" value="1"/>
</dbReference>
<dbReference type="RefSeq" id="WP_170030801.1">
    <property type="nucleotide sequence ID" value="NZ_JABDTL010000001.1"/>
</dbReference>
<dbReference type="Gene3D" id="3.40.50.2000">
    <property type="entry name" value="Glycogen Phosphorylase B"/>
    <property type="match status" value="1"/>
</dbReference>
<dbReference type="Proteomes" id="UP000582837">
    <property type="component" value="Unassembled WGS sequence"/>
</dbReference>
<organism evidence="2 3">
    <name type="scientific">Longimicrobium terrae</name>
    <dbReference type="NCBI Taxonomy" id="1639882"/>
    <lineage>
        <taxon>Bacteria</taxon>
        <taxon>Pseudomonadati</taxon>
        <taxon>Gemmatimonadota</taxon>
        <taxon>Longimicrobiia</taxon>
        <taxon>Longimicrobiales</taxon>
        <taxon>Longimicrobiaceae</taxon>
        <taxon>Longimicrobium</taxon>
    </lineage>
</organism>
<evidence type="ECO:0000313" key="3">
    <source>
        <dbReference type="Proteomes" id="UP000582837"/>
    </source>
</evidence>
<dbReference type="GO" id="GO:0016757">
    <property type="term" value="F:glycosyltransferase activity"/>
    <property type="evidence" value="ECO:0007669"/>
    <property type="project" value="TreeGrafter"/>
</dbReference>
<dbReference type="SUPFAM" id="SSF53756">
    <property type="entry name" value="UDP-Glycosyltransferase/glycogen phosphorylase"/>
    <property type="match status" value="1"/>
</dbReference>
<proteinExistence type="predicted"/>
<evidence type="ECO:0000256" key="1">
    <source>
        <dbReference type="SAM" id="MobiDB-lite"/>
    </source>
</evidence>
<keyword evidence="2" id="KW-0808">Transferase</keyword>
<comment type="caution">
    <text evidence="2">The sequence shown here is derived from an EMBL/GenBank/DDBJ whole genome shotgun (WGS) entry which is preliminary data.</text>
</comment>
<gene>
    <name evidence="2" type="ORF">HNQ61_000199</name>
</gene>
<name>A0A841GTT2_9BACT</name>
<dbReference type="EMBL" id="JACHIA010000001">
    <property type="protein sequence ID" value="MBB6068588.1"/>
    <property type="molecule type" value="Genomic_DNA"/>
</dbReference>
<feature type="compositionally biased region" description="Low complexity" evidence="1">
    <location>
        <begin position="401"/>
        <end position="414"/>
    </location>
</feature>
<keyword evidence="3" id="KW-1185">Reference proteome</keyword>
<dbReference type="PANTHER" id="PTHR45947">
    <property type="entry name" value="SULFOQUINOVOSYL TRANSFERASE SQD2"/>
    <property type="match status" value="1"/>
</dbReference>
<dbReference type="CDD" id="cd03801">
    <property type="entry name" value="GT4_PimA-like"/>
    <property type="match status" value="1"/>
</dbReference>
<reference evidence="2 3" key="1">
    <citation type="submission" date="2020-08" db="EMBL/GenBank/DDBJ databases">
        <title>Genomic Encyclopedia of Type Strains, Phase IV (KMG-IV): sequencing the most valuable type-strain genomes for metagenomic binning, comparative biology and taxonomic classification.</title>
        <authorList>
            <person name="Goeker M."/>
        </authorList>
    </citation>
    <scope>NUCLEOTIDE SEQUENCE [LARGE SCALE GENOMIC DNA]</scope>
    <source>
        <strain evidence="2 3">DSM 29007</strain>
    </source>
</reference>
<evidence type="ECO:0000313" key="2">
    <source>
        <dbReference type="EMBL" id="MBB6068588.1"/>
    </source>
</evidence>
<protein>
    <submittedName>
        <fullName evidence="2">Glycosyltransferase involved in cell wall biosynthesis</fullName>
    </submittedName>
</protein>
<feature type="region of interest" description="Disordered" evidence="1">
    <location>
        <begin position="401"/>
        <end position="425"/>
    </location>
</feature>
<sequence length="425" mass="46259">MSQAVPTVLALLDHYLPGYKAGGPVRSVHQLVTQLGGEFRFRVVTRDRDAGDTAPYPGVPANRWQRVGRADVLYLSPDRLNTASMRDILTGTPHDLLYLNSLFSPRFSAAPLLLRRLNAAPSRRVVLAPRGELHPSALGTGDWGRLVPPRLVSGIRTPRYLKKQTYLRFARSAGLFRGITWQASTEQERIHIQHALGAGTEVVVAPDLVPPPAPTSALLRDKRPGDLRVVFLSRLCAMKNLRGAAEALRGVRGPVRFDIYGPVDDARYWEECRGILEALPPSVTVRYMGPVPHDAVAAIFRDAHLLLLPTLGENFGHVILEALSEGCPVLISDQTPWRELTQRRAGWDLPLADIPAFTAVLEQCLAMDAEEFGRWSAGAAALARAWSAAGWPRDRNRALFGGPAAADAPEGAPARSGGHVVADAP</sequence>
<dbReference type="InterPro" id="IPR050194">
    <property type="entry name" value="Glycosyltransferase_grp1"/>
</dbReference>